<dbReference type="Proteomes" id="UP001408789">
    <property type="component" value="Unassembled WGS sequence"/>
</dbReference>
<dbReference type="EMBL" id="JBCNJP010000020">
    <property type="protein sequence ID" value="KAK9059458.1"/>
    <property type="molecule type" value="Genomic_DNA"/>
</dbReference>
<sequence length="67" mass="7098">MAAIVQVDTPNEQDAVAGAEKLILNVSLSAYDDEEAAAREDCLASLRRKGSGFSRGTFKCHGVFPGI</sequence>
<gene>
    <name evidence="1" type="ORF">SSX86_020160</name>
</gene>
<accession>A0AAP0GQL5</accession>
<organism evidence="1 2">
    <name type="scientific">Deinandra increscens subsp. villosa</name>
    <dbReference type="NCBI Taxonomy" id="3103831"/>
    <lineage>
        <taxon>Eukaryota</taxon>
        <taxon>Viridiplantae</taxon>
        <taxon>Streptophyta</taxon>
        <taxon>Embryophyta</taxon>
        <taxon>Tracheophyta</taxon>
        <taxon>Spermatophyta</taxon>
        <taxon>Magnoliopsida</taxon>
        <taxon>eudicotyledons</taxon>
        <taxon>Gunneridae</taxon>
        <taxon>Pentapetalae</taxon>
        <taxon>asterids</taxon>
        <taxon>campanulids</taxon>
        <taxon>Asterales</taxon>
        <taxon>Asteraceae</taxon>
        <taxon>Asteroideae</taxon>
        <taxon>Heliantheae alliance</taxon>
        <taxon>Madieae</taxon>
        <taxon>Madiinae</taxon>
        <taxon>Deinandra</taxon>
    </lineage>
</organism>
<name>A0AAP0GQL5_9ASTR</name>
<comment type="caution">
    <text evidence="1">The sequence shown here is derived from an EMBL/GenBank/DDBJ whole genome shotgun (WGS) entry which is preliminary data.</text>
</comment>
<evidence type="ECO:0000313" key="1">
    <source>
        <dbReference type="EMBL" id="KAK9059458.1"/>
    </source>
</evidence>
<protein>
    <submittedName>
        <fullName evidence="1">Uncharacterized protein</fullName>
    </submittedName>
</protein>
<proteinExistence type="predicted"/>
<dbReference type="AlphaFoldDB" id="A0AAP0GQL5"/>
<reference evidence="1 2" key="1">
    <citation type="submission" date="2024-04" db="EMBL/GenBank/DDBJ databases">
        <title>The reference genome of an endangered Asteraceae, Deinandra increscens subsp. villosa, native to the Central Coast of California.</title>
        <authorList>
            <person name="Guilliams M."/>
            <person name="Hasenstab-Lehman K."/>
            <person name="Meyer R."/>
            <person name="Mcevoy S."/>
        </authorList>
    </citation>
    <scope>NUCLEOTIDE SEQUENCE [LARGE SCALE GENOMIC DNA]</scope>
    <source>
        <tissue evidence="1">Leaf</tissue>
    </source>
</reference>
<evidence type="ECO:0000313" key="2">
    <source>
        <dbReference type="Proteomes" id="UP001408789"/>
    </source>
</evidence>
<keyword evidence="2" id="KW-1185">Reference proteome</keyword>